<dbReference type="Pfam" id="PF20736">
    <property type="entry name" value="Glyco_hydro127M"/>
    <property type="match status" value="1"/>
</dbReference>
<dbReference type="EMBL" id="DVMU01000174">
    <property type="protein sequence ID" value="HIU34422.1"/>
    <property type="molecule type" value="Genomic_DNA"/>
</dbReference>
<accession>A0A9D1LD78</accession>
<reference evidence="2" key="1">
    <citation type="submission" date="2020-10" db="EMBL/GenBank/DDBJ databases">
        <authorList>
            <person name="Gilroy R."/>
        </authorList>
    </citation>
    <scope>NUCLEOTIDE SEQUENCE</scope>
    <source>
        <strain evidence="2">ChiHcec3-11533</strain>
    </source>
</reference>
<proteinExistence type="predicted"/>
<organism evidence="2 3">
    <name type="scientific">Candidatus Pullichristensenella excrementigallinarum</name>
    <dbReference type="NCBI Taxonomy" id="2840907"/>
    <lineage>
        <taxon>Bacteria</taxon>
        <taxon>Bacillati</taxon>
        <taxon>Bacillota</taxon>
        <taxon>Clostridia</taxon>
        <taxon>Candidatus Pullichristensenella</taxon>
    </lineage>
</organism>
<evidence type="ECO:0000313" key="3">
    <source>
        <dbReference type="Proteomes" id="UP000824072"/>
    </source>
</evidence>
<protein>
    <submittedName>
        <fullName evidence="2">Glycoside hydrolase family 127 protein</fullName>
    </submittedName>
</protein>
<name>A0A9D1LD78_9FIRM</name>
<reference evidence="2" key="2">
    <citation type="journal article" date="2021" name="PeerJ">
        <title>Extensive microbial diversity within the chicken gut microbiome revealed by metagenomics and culture.</title>
        <authorList>
            <person name="Gilroy R."/>
            <person name="Ravi A."/>
            <person name="Getino M."/>
            <person name="Pursley I."/>
            <person name="Horton D.L."/>
            <person name="Alikhan N.F."/>
            <person name="Baker D."/>
            <person name="Gharbi K."/>
            <person name="Hall N."/>
            <person name="Watson M."/>
            <person name="Adriaenssens E.M."/>
            <person name="Foster-Nyarko E."/>
            <person name="Jarju S."/>
            <person name="Secka A."/>
            <person name="Antonio M."/>
            <person name="Oren A."/>
            <person name="Chaudhuri R.R."/>
            <person name="La Ragione R."/>
            <person name="Hildebrand F."/>
            <person name="Pallen M.J."/>
        </authorList>
    </citation>
    <scope>NUCLEOTIDE SEQUENCE</scope>
    <source>
        <strain evidence="2">ChiHcec3-11533</strain>
    </source>
</reference>
<dbReference type="GO" id="GO:0016787">
    <property type="term" value="F:hydrolase activity"/>
    <property type="evidence" value="ECO:0007669"/>
    <property type="project" value="UniProtKB-KW"/>
</dbReference>
<dbReference type="InterPro" id="IPR049046">
    <property type="entry name" value="Beta-AFase-like_GH127_middle"/>
</dbReference>
<dbReference type="InterPro" id="IPR049174">
    <property type="entry name" value="Beta-AFase-like"/>
</dbReference>
<sequence length="633" mass="72054">MKTIFNRTPLVPNLQAPLCVGAIRPEGWLRTQMEKQLRGLTGRAVALLRAGDLEAEWEKKWQLLDALVPLAWEMEREDLKELVSREMRKLLDSQREDGWFGPEDNSDYWPRMLALRALWQYFTATADRQALKFMDAFFKYQFRNLAEHPLKERAVARGAENMLLAMRLFNLTGQMYLLELCRKLREQTLDWPNFFHTFSLTQPLGKTLRWERLKEALEEEIDDPIAGEHRPYFHTQYHLTHGENLAFGLKSPGIMNLFKSGFKEQGGFRFGWEKLIKHHGVACGCYTCDQHINGASPSQGVEIAAIAELLNALETLIGIGDYGKDLPDLLEKLAFNALPAAFSQEMEHVQRVQQVNQVSISRAKRAFYNEEEDANLFLDRAGEEFSLCAQQGWPKFVSSLWMGTSDDGLAAVSYAPCTVRVRVGEQPVRVRVFGEYPFSETVSIEVTVKKPLEFPMYLRIPQWVRQPMIVLPDGEMMQVRAGETACVRRRWQPGDVVRLELNSSPRITRWYHQSAAVEMGPLLMAFAPASVKEGERVRATEDWNWALLREEPMKAVFSQSPQGFAQGEPGARVLVKAAKTPWTMSGESCGSVPVMPGLEANEVKTLELVPYGATELRIAQFPVGNFYNAQTTE</sequence>
<keyword evidence="2" id="KW-0378">Hydrolase</keyword>
<dbReference type="AlphaFoldDB" id="A0A9D1LD78"/>
<comment type="caution">
    <text evidence="2">The sequence shown here is derived from an EMBL/GenBank/DDBJ whole genome shotgun (WGS) entry which is preliminary data.</text>
</comment>
<evidence type="ECO:0000313" key="2">
    <source>
        <dbReference type="EMBL" id="HIU34422.1"/>
    </source>
</evidence>
<dbReference type="Proteomes" id="UP000824072">
    <property type="component" value="Unassembled WGS sequence"/>
</dbReference>
<dbReference type="PANTHER" id="PTHR43465">
    <property type="entry name" value="DUF1680 DOMAIN PROTEIN (AFU_ORTHOLOGUE AFUA_1G08910)"/>
    <property type="match status" value="1"/>
</dbReference>
<gene>
    <name evidence="2" type="ORF">IAB02_07645</name>
</gene>
<feature type="domain" description="Non-reducing end beta-L-arabinofuranosidase-like GH127 middle" evidence="1">
    <location>
        <begin position="413"/>
        <end position="502"/>
    </location>
</feature>
<evidence type="ECO:0000259" key="1">
    <source>
        <dbReference type="Pfam" id="PF20736"/>
    </source>
</evidence>
<dbReference type="PANTHER" id="PTHR43465:SF2">
    <property type="entry name" value="DUF1680 DOMAIN PROTEIN (AFU_ORTHOLOGUE AFUA_1G08910)"/>
    <property type="match status" value="1"/>
</dbReference>